<keyword evidence="2" id="KW-0067">ATP-binding</keyword>
<evidence type="ECO:0000313" key="4">
    <source>
        <dbReference type="Proteomes" id="UP001280581"/>
    </source>
</evidence>
<dbReference type="InterPro" id="IPR029047">
    <property type="entry name" value="HSP70_peptide-bd_sf"/>
</dbReference>
<dbReference type="InterPro" id="IPR043129">
    <property type="entry name" value="ATPase_NBD"/>
</dbReference>
<keyword evidence="4" id="KW-1185">Reference proteome</keyword>
<evidence type="ECO:0000313" key="3">
    <source>
        <dbReference type="EMBL" id="KAK3203075.1"/>
    </source>
</evidence>
<proteinExistence type="predicted"/>
<dbReference type="GO" id="GO:0005524">
    <property type="term" value="F:ATP binding"/>
    <property type="evidence" value="ECO:0007669"/>
    <property type="project" value="UniProtKB-KW"/>
</dbReference>
<dbReference type="Pfam" id="PF00012">
    <property type="entry name" value="HSP70"/>
    <property type="match status" value="1"/>
</dbReference>
<gene>
    <name evidence="3" type="ORF">GRF29_112g184619</name>
</gene>
<dbReference type="AlphaFoldDB" id="A0AAN6RF63"/>
<evidence type="ECO:0000256" key="2">
    <source>
        <dbReference type="ARBA" id="ARBA00022840"/>
    </source>
</evidence>
<keyword evidence="1" id="KW-0547">Nucleotide-binding</keyword>
<sequence>MAEDFTGLQVNNVVVSVSLTSIDWQKETLKRALEHAGFETVHIVRDAVLAGLAYDMDELYESDDHDTYALVYSIGESSIDMGVMKVEEGMFEVLSTSEDKSINVNVLHGELVKYLRELYPELEDVPNSILDKEMERVNKVLCSKDTAQFTVIPLDAEQEVQRTITREDINHILAQYIPRIVSRLKQVTHNANLTIYDISEIIPIGDANIVLAVQTHLAHHFPSIVETGKTIPPQSVIAYGLSKVLSRFQDSIVGNYETSLQSLGIRTAGGLATPIVHRISILPAERSRVFTTVKDNQKLAVIEMHEGDRAMAEDNTILARVEVGDIPPAKRGVPRIEVTIRYMDHATGRYLWKESRLIQMQMMTVKLEGRNGEQSFTGNLPHRSYEETKTILDNIDNTVDEDQTIRAKVKARLALGHIFTEDADIVEVGNIWWDEREY</sequence>
<name>A0AAN6RF63_9PLEO</name>
<dbReference type="Gene3D" id="3.30.420.40">
    <property type="match status" value="2"/>
</dbReference>
<organism evidence="3 4">
    <name type="scientific">Pseudopithomyces chartarum</name>
    <dbReference type="NCBI Taxonomy" id="1892770"/>
    <lineage>
        <taxon>Eukaryota</taxon>
        <taxon>Fungi</taxon>
        <taxon>Dikarya</taxon>
        <taxon>Ascomycota</taxon>
        <taxon>Pezizomycotina</taxon>
        <taxon>Dothideomycetes</taxon>
        <taxon>Pleosporomycetidae</taxon>
        <taxon>Pleosporales</taxon>
        <taxon>Massarineae</taxon>
        <taxon>Didymosphaeriaceae</taxon>
        <taxon>Pseudopithomyces</taxon>
    </lineage>
</organism>
<protein>
    <submittedName>
        <fullName evidence="3">Uncharacterized protein</fullName>
    </submittedName>
</protein>
<dbReference type="Gene3D" id="3.90.640.10">
    <property type="entry name" value="Actin, Chain A, domain 4"/>
    <property type="match status" value="1"/>
</dbReference>
<reference evidence="3 4" key="1">
    <citation type="submission" date="2021-02" db="EMBL/GenBank/DDBJ databases">
        <title>Genome assembly of Pseudopithomyces chartarum.</title>
        <authorList>
            <person name="Jauregui R."/>
            <person name="Singh J."/>
            <person name="Voisey C."/>
        </authorList>
    </citation>
    <scope>NUCLEOTIDE SEQUENCE [LARGE SCALE GENOMIC DNA]</scope>
    <source>
        <strain evidence="3 4">AGR01</strain>
    </source>
</reference>
<dbReference type="Gene3D" id="2.60.34.10">
    <property type="entry name" value="Substrate Binding Domain Of DNAk, Chain A, domain 1"/>
    <property type="match status" value="1"/>
</dbReference>
<dbReference type="SUPFAM" id="SSF100920">
    <property type="entry name" value="Heat shock protein 70kD (HSP70), peptide-binding domain"/>
    <property type="match status" value="1"/>
</dbReference>
<dbReference type="Proteomes" id="UP001280581">
    <property type="component" value="Unassembled WGS sequence"/>
</dbReference>
<dbReference type="SUPFAM" id="SSF53067">
    <property type="entry name" value="Actin-like ATPase domain"/>
    <property type="match status" value="1"/>
</dbReference>
<evidence type="ECO:0000256" key="1">
    <source>
        <dbReference type="ARBA" id="ARBA00022741"/>
    </source>
</evidence>
<accession>A0AAN6RF63</accession>
<dbReference type="GO" id="GO:0140662">
    <property type="term" value="F:ATP-dependent protein folding chaperone"/>
    <property type="evidence" value="ECO:0007669"/>
    <property type="project" value="InterPro"/>
</dbReference>
<dbReference type="EMBL" id="WVTA01000011">
    <property type="protein sequence ID" value="KAK3203075.1"/>
    <property type="molecule type" value="Genomic_DNA"/>
</dbReference>
<dbReference type="PANTHER" id="PTHR19375">
    <property type="entry name" value="HEAT SHOCK PROTEIN 70KDA"/>
    <property type="match status" value="1"/>
</dbReference>
<dbReference type="InterPro" id="IPR013126">
    <property type="entry name" value="Hsp_70_fam"/>
</dbReference>
<comment type="caution">
    <text evidence="3">The sequence shown here is derived from an EMBL/GenBank/DDBJ whole genome shotgun (WGS) entry which is preliminary data.</text>
</comment>